<gene>
    <name evidence="4" type="ORF">CGE01nite_32020</name>
</gene>
<dbReference type="PROSITE" id="PS51257">
    <property type="entry name" value="PROKAR_LIPOPROTEIN"/>
    <property type="match status" value="1"/>
</dbReference>
<sequence>MARRRLPLTRALTLALVSGLVAALLAGCSSSSQRTPQPAPAVTSTPPGPTATAGPTPALPAVPVRDATAPAPTPLPAPVRIAVPSEDIDMAVIPVGVEDDGSMELPPDADEAGWYRFGPVPGGESGNALLAAHVDSRRSGIGPFAALRGVEPGASVVVTSSDGTRHAYRVTTVEKIAKDQAPLDVWFARSGPPRLVLVTCGGAWQADIGHYADNVVVTAEPTGD</sequence>
<evidence type="ECO:0000313" key="5">
    <source>
        <dbReference type="Proteomes" id="UP000320461"/>
    </source>
</evidence>
<keyword evidence="1" id="KW-0378">Hydrolase</keyword>
<feature type="chain" id="PRO_5038690032" evidence="3">
    <location>
        <begin position="35"/>
        <end position="224"/>
    </location>
</feature>
<reference evidence="4 5" key="1">
    <citation type="submission" date="2019-06" db="EMBL/GenBank/DDBJ databases">
        <title>Whole genome shotgun sequence of Cellulomonas gelida NBRC 3748.</title>
        <authorList>
            <person name="Hosoyama A."/>
            <person name="Uohara A."/>
            <person name="Ohji S."/>
            <person name="Ichikawa N."/>
        </authorList>
    </citation>
    <scope>NUCLEOTIDE SEQUENCE [LARGE SCALE GENOMIC DNA]</scope>
    <source>
        <strain evidence="4 5">NBRC 3748</strain>
    </source>
</reference>
<organism evidence="4 5">
    <name type="scientific">Cellulomonas gelida</name>
    <dbReference type="NCBI Taxonomy" id="1712"/>
    <lineage>
        <taxon>Bacteria</taxon>
        <taxon>Bacillati</taxon>
        <taxon>Actinomycetota</taxon>
        <taxon>Actinomycetes</taxon>
        <taxon>Micrococcales</taxon>
        <taxon>Cellulomonadaceae</taxon>
        <taxon>Cellulomonas</taxon>
    </lineage>
</organism>
<feature type="region of interest" description="Disordered" evidence="2">
    <location>
        <begin position="30"/>
        <end position="78"/>
    </location>
</feature>
<name>A0A4Y3KNF5_9CELL</name>
<dbReference type="Gene3D" id="2.40.260.10">
    <property type="entry name" value="Sortase"/>
    <property type="match status" value="1"/>
</dbReference>
<dbReference type="InterPro" id="IPR042001">
    <property type="entry name" value="Sortase_F"/>
</dbReference>
<proteinExistence type="predicted"/>
<keyword evidence="5" id="KW-1185">Reference proteome</keyword>
<dbReference type="InterPro" id="IPR023365">
    <property type="entry name" value="Sortase_dom-sf"/>
</dbReference>
<dbReference type="GO" id="GO:0016787">
    <property type="term" value="F:hydrolase activity"/>
    <property type="evidence" value="ECO:0007669"/>
    <property type="project" value="UniProtKB-KW"/>
</dbReference>
<accession>A0A4Y3KNF5</accession>
<keyword evidence="3" id="KW-0732">Signal</keyword>
<protein>
    <submittedName>
        <fullName evidence="4">Class F sortase</fullName>
    </submittedName>
</protein>
<dbReference type="CDD" id="cd05829">
    <property type="entry name" value="Sortase_F"/>
    <property type="match status" value="1"/>
</dbReference>
<feature type="compositionally biased region" description="Low complexity" evidence="2">
    <location>
        <begin position="40"/>
        <end position="70"/>
    </location>
</feature>
<evidence type="ECO:0000256" key="2">
    <source>
        <dbReference type="SAM" id="MobiDB-lite"/>
    </source>
</evidence>
<dbReference type="RefSeq" id="WP_141371718.1">
    <property type="nucleotide sequence ID" value="NZ_BJLQ01000064.1"/>
</dbReference>
<comment type="caution">
    <text evidence="4">The sequence shown here is derived from an EMBL/GenBank/DDBJ whole genome shotgun (WGS) entry which is preliminary data.</text>
</comment>
<evidence type="ECO:0000256" key="3">
    <source>
        <dbReference type="SAM" id="SignalP"/>
    </source>
</evidence>
<dbReference type="Proteomes" id="UP000320461">
    <property type="component" value="Unassembled WGS sequence"/>
</dbReference>
<dbReference type="EMBL" id="BJLQ01000064">
    <property type="protein sequence ID" value="GEA85951.1"/>
    <property type="molecule type" value="Genomic_DNA"/>
</dbReference>
<dbReference type="Pfam" id="PF04203">
    <property type="entry name" value="Sortase"/>
    <property type="match status" value="1"/>
</dbReference>
<dbReference type="InterPro" id="IPR005754">
    <property type="entry name" value="Sortase"/>
</dbReference>
<evidence type="ECO:0000313" key="4">
    <source>
        <dbReference type="EMBL" id="GEA85951.1"/>
    </source>
</evidence>
<dbReference type="OrthoDB" id="525039at2"/>
<feature type="signal peptide" evidence="3">
    <location>
        <begin position="1"/>
        <end position="34"/>
    </location>
</feature>
<dbReference type="AlphaFoldDB" id="A0A4Y3KNF5"/>
<dbReference type="SUPFAM" id="SSF63817">
    <property type="entry name" value="Sortase"/>
    <property type="match status" value="1"/>
</dbReference>
<evidence type="ECO:0000256" key="1">
    <source>
        <dbReference type="ARBA" id="ARBA00022801"/>
    </source>
</evidence>